<keyword evidence="3" id="KW-1185">Reference proteome</keyword>
<feature type="compositionally biased region" description="Acidic residues" evidence="1">
    <location>
        <begin position="92"/>
        <end position="105"/>
    </location>
</feature>
<gene>
    <name evidence="2" type="ORF">O181_130862</name>
</gene>
<feature type="region of interest" description="Disordered" evidence="1">
    <location>
        <begin position="78"/>
        <end position="149"/>
    </location>
</feature>
<organism evidence="2 3">
    <name type="scientific">Austropuccinia psidii MF-1</name>
    <dbReference type="NCBI Taxonomy" id="1389203"/>
    <lineage>
        <taxon>Eukaryota</taxon>
        <taxon>Fungi</taxon>
        <taxon>Dikarya</taxon>
        <taxon>Basidiomycota</taxon>
        <taxon>Pucciniomycotina</taxon>
        <taxon>Pucciniomycetes</taxon>
        <taxon>Pucciniales</taxon>
        <taxon>Sphaerophragmiaceae</taxon>
        <taxon>Austropuccinia</taxon>
    </lineage>
</organism>
<protein>
    <submittedName>
        <fullName evidence="2">Uncharacterized protein</fullName>
    </submittedName>
</protein>
<dbReference type="AlphaFoldDB" id="A0A9Q3L1Z2"/>
<reference evidence="2" key="1">
    <citation type="submission" date="2021-03" db="EMBL/GenBank/DDBJ databases">
        <title>Draft genome sequence of rust myrtle Austropuccinia psidii MF-1, a brazilian biotype.</title>
        <authorList>
            <person name="Quecine M.C."/>
            <person name="Pachon D.M.R."/>
            <person name="Bonatelli M.L."/>
            <person name="Correr F.H."/>
            <person name="Franceschini L.M."/>
            <person name="Leite T.F."/>
            <person name="Margarido G.R.A."/>
            <person name="Almeida C.A."/>
            <person name="Ferrarezi J.A."/>
            <person name="Labate C.A."/>
        </authorList>
    </citation>
    <scope>NUCLEOTIDE SEQUENCE</scope>
    <source>
        <strain evidence="2">MF-1</strain>
    </source>
</reference>
<evidence type="ECO:0000313" key="3">
    <source>
        <dbReference type="Proteomes" id="UP000765509"/>
    </source>
</evidence>
<dbReference type="EMBL" id="AVOT02141641">
    <property type="protein sequence ID" value="MBW0591147.1"/>
    <property type="molecule type" value="Genomic_DNA"/>
</dbReference>
<proteinExistence type="predicted"/>
<dbReference type="OrthoDB" id="2506837at2759"/>
<sequence>MQRVDEEISKAEKDNGKTSNRRERLIPDEPLKSVCTQVSKGLPIDFYDPSGLNSCSAGQKTLISDVLNIAFLPDASQSLRGMQHPNERLEELNDSDEELDTESEVESIKEESDGEEEAQELAELNQLHDQDTEMEDVRDPDDFTHGSSHVVFENEWSAW</sequence>
<comment type="caution">
    <text evidence="2">The sequence shown here is derived from an EMBL/GenBank/DDBJ whole genome shotgun (WGS) entry which is preliminary data.</text>
</comment>
<name>A0A9Q3L1Z2_9BASI</name>
<feature type="region of interest" description="Disordered" evidence="1">
    <location>
        <begin position="1"/>
        <end position="29"/>
    </location>
</feature>
<accession>A0A9Q3L1Z2</accession>
<feature type="compositionally biased region" description="Basic and acidic residues" evidence="1">
    <location>
        <begin position="126"/>
        <end position="144"/>
    </location>
</feature>
<dbReference type="Proteomes" id="UP000765509">
    <property type="component" value="Unassembled WGS sequence"/>
</dbReference>
<evidence type="ECO:0000256" key="1">
    <source>
        <dbReference type="SAM" id="MobiDB-lite"/>
    </source>
</evidence>
<evidence type="ECO:0000313" key="2">
    <source>
        <dbReference type="EMBL" id="MBW0591147.1"/>
    </source>
</evidence>